<comment type="catalytic activity">
    <reaction evidence="1">
        <text>[(1-&gt;4)-alpha-D-glucosyl](n) + phosphate = [(1-&gt;4)-alpha-D-glucosyl](n-1) + alpha-D-glucose 1-phosphate</text>
        <dbReference type="Rhea" id="RHEA:41732"/>
        <dbReference type="Rhea" id="RHEA-COMP:9584"/>
        <dbReference type="Rhea" id="RHEA-COMP:9586"/>
        <dbReference type="ChEBI" id="CHEBI:15444"/>
        <dbReference type="ChEBI" id="CHEBI:43474"/>
        <dbReference type="ChEBI" id="CHEBI:58601"/>
        <dbReference type="EC" id="2.4.1.1"/>
    </reaction>
</comment>
<dbReference type="EMBL" id="KU509451">
    <property type="protein sequence ID" value="ANC58250.1"/>
    <property type="molecule type" value="Genomic_DNA"/>
</dbReference>
<evidence type="ECO:0000256" key="2">
    <source>
        <dbReference type="ARBA" id="ARBA00006047"/>
    </source>
</evidence>
<comment type="similarity">
    <text evidence="2">Belongs to the glycogen phosphorylase family.</text>
</comment>
<dbReference type="Pfam" id="PF00343">
    <property type="entry name" value="Phosphorylase"/>
    <property type="match status" value="1"/>
</dbReference>
<dbReference type="Pfam" id="PF11897">
    <property type="entry name" value="DUF3417"/>
    <property type="match status" value="1"/>
</dbReference>
<protein>
    <submittedName>
        <fullName evidence="6">Starch phosphorylase</fullName>
    </submittedName>
</protein>
<dbReference type="InterPro" id="IPR024517">
    <property type="entry name" value="Glycogen_phosphorylase_DUF3417"/>
</dbReference>
<dbReference type="PIRSF" id="PIRSF000460">
    <property type="entry name" value="Pprylas_GlgP"/>
    <property type="match status" value="1"/>
</dbReference>
<dbReference type="InterPro" id="IPR052182">
    <property type="entry name" value="Glycogen/Maltodextrin_Phosph"/>
</dbReference>
<keyword evidence="4" id="KW-0663">Pyridoxal phosphate</keyword>
<feature type="modified residue" description="N6-(pyridoxal phosphate)lysine" evidence="4">
    <location>
        <position position="602"/>
    </location>
</feature>
<evidence type="ECO:0000256" key="3">
    <source>
        <dbReference type="ARBA" id="ARBA00022533"/>
    </source>
</evidence>
<evidence type="ECO:0000256" key="4">
    <source>
        <dbReference type="PIRSR" id="PIRSR000460-1"/>
    </source>
</evidence>
<keyword evidence="3" id="KW-0021">Allosteric enzyme</keyword>
<dbReference type="PANTHER" id="PTHR42655">
    <property type="entry name" value="GLYCOGEN PHOSPHORYLASE"/>
    <property type="match status" value="1"/>
</dbReference>
<dbReference type="GO" id="GO:0008184">
    <property type="term" value="F:glycogen phosphorylase activity"/>
    <property type="evidence" value="ECO:0007669"/>
    <property type="project" value="InterPro"/>
</dbReference>
<evidence type="ECO:0000256" key="1">
    <source>
        <dbReference type="ARBA" id="ARBA00001275"/>
    </source>
</evidence>
<dbReference type="AlphaFoldDB" id="A0A1W5LD14"/>
<evidence type="ECO:0000259" key="5">
    <source>
        <dbReference type="Pfam" id="PF11897"/>
    </source>
</evidence>
<organism evidence="6">
    <name type="scientific">Candidatus Methylacidiphilum infernorum</name>
    <dbReference type="NCBI Taxonomy" id="511746"/>
    <lineage>
        <taxon>Bacteria</taxon>
        <taxon>Pseudomonadati</taxon>
        <taxon>Verrucomicrobiota</taxon>
        <taxon>Methylacidiphilae</taxon>
        <taxon>Methylacidiphilales</taxon>
        <taxon>Methylacidiphilaceae</taxon>
        <taxon>Methylacidiphilum (ex Ratnadevi et al. 2023)</taxon>
    </lineage>
</organism>
<dbReference type="InterPro" id="IPR000811">
    <property type="entry name" value="Glyco_trans_35"/>
</dbReference>
<dbReference type="GO" id="GO:0005975">
    <property type="term" value="P:carbohydrate metabolic process"/>
    <property type="evidence" value="ECO:0007669"/>
    <property type="project" value="InterPro"/>
</dbReference>
<dbReference type="InterPro" id="IPR011834">
    <property type="entry name" value="Agluc_phsphrylas"/>
</dbReference>
<proteinExistence type="inferred from homology"/>
<feature type="domain" description="DUF3417" evidence="5">
    <location>
        <begin position="11"/>
        <end position="116"/>
    </location>
</feature>
<gene>
    <name evidence="6" type="primary">glgP</name>
</gene>
<dbReference type="Gene3D" id="3.40.50.2000">
    <property type="entry name" value="Glycogen Phosphorylase B"/>
    <property type="match status" value="2"/>
</dbReference>
<sequence length="839" mass="96521">MISHRYLFPEIPEELKGLEDLASDMLWHTVSGSRRLWRKIDPLLWESTSNPWFILERLSKEKIKALSQDPEFQGLFKCQLEERKRYFEQKTWFEENFPYFKGHIAYFSMEFGLGEELPIYSGGLGILAGDYLKAASDLGLPVVGIGLLYQQGYFRQLIDSKGDQVEFYPYNDPALLPVFPLRDDSGEWISIEVPLPGRNLILRPWYVTVGRVFLYLLDSNDPANMPSDRTITGTLYGGDNEMRLLQEIVLGIGGWKLLSKLGIECSICHLNEGHAAFAILERAKDYMQQMALPSFWTALWATRSGNIFTTHTPVEAGFDRFAPSLFLKYFFDFCQDVKIAPEELLALGQLDRSKEEPFNMAYLALRGSAATNGVSKLHEKVSQTIFRGLFPRWPTWQIPIGSVTNGVHVATWHSQETDELWASICGKDLWRQPTEKLEEKFRSASDCALLEWRKKNRLNLILALRKRSRCHCAMMGKHPDIMSQCSCLFDPNVLTIGFARRFASYKRPTLLLHDKERLVKILTDPHKPVQLVVAGKAHPQDQVGKAMIREWTAFVARKELHNRVVFVEDYDMRLALDLVQGIDLWINNPRRPWEASGTSGMKVVVNGGLNLSELDGWWAEAYSDELGWAIGDGKEHGEDPAWDAFEADQIYSLLENEIIPAFYDRDERGIPQKWVNKIRESAARLTPFFSANRMVREYANAYYIPLCYAVEKRRAKSGELARELERWKKTIVTHWNSIHFGNFHAVQDQGQIHFSIQVYLDEIPPDWVIVELYADAKEQTAPFCNIMEKGEALVGALNGFIYRLTVNTQRPPEDFTPRIRPYHPDAFLPTEAPEILWYK</sequence>
<accession>A0A1W5LD14</accession>
<dbReference type="NCBIfam" id="TIGR02094">
    <property type="entry name" value="more_P_ylases"/>
    <property type="match status" value="1"/>
</dbReference>
<dbReference type="PANTHER" id="PTHR42655:SF1">
    <property type="entry name" value="GLYCOGEN PHOSPHORYLASE"/>
    <property type="match status" value="1"/>
</dbReference>
<name>A0A1W5LD14_9BACT</name>
<dbReference type="SUPFAM" id="SSF53756">
    <property type="entry name" value="UDP-Glycosyltransferase/glycogen phosphorylase"/>
    <property type="match status" value="1"/>
</dbReference>
<evidence type="ECO:0000313" key="6">
    <source>
        <dbReference type="EMBL" id="ANC58250.1"/>
    </source>
</evidence>
<reference evidence="6" key="1">
    <citation type="submission" date="2016-01" db="EMBL/GenBank/DDBJ databases">
        <title>Hydrogen oxidation by a methanotroph.</title>
        <authorList>
            <person name="Stott M.B."/>
        </authorList>
    </citation>
    <scope>NUCLEOTIDE SEQUENCE</scope>
    <source>
        <strain evidence="6">RTK17.1</strain>
    </source>
</reference>
<dbReference type="GO" id="GO:0030170">
    <property type="term" value="F:pyridoxal phosphate binding"/>
    <property type="evidence" value="ECO:0007669"/>
    <property type="project" value="InterPro"/>
</dbReference>